<evidence type="ECO:0000313" key="1">
    <source>
        <dbReference type="EMBL" id="AYE39046.1"/>
    </source>
</evidence>
<dbReference type="AlphaFoldDB" id="A0A386PSQ1"/>
<protein>
    <submittedName>
        <fullName evidence="1">Uncharacterized protein</fullName>
    </submittedName>
</protein>
<organism evidence="1 2">
    <name type="scientific">Companilactobacillus zhachilii</name>
    <dbReference type="NCBI Taxonomy" id="2304606"/>
    <lineage>
        <taxon>Bacteria</taxon>
        <taxon>Bacillati</taxon>
        <taxon>Bacillota</taxon>
        <taxon>Bacilli</taxon>
        <taxon>Lactobacillales</taxon>
        <taxon>Lactobacillaceae</taxon>
        <taxon>Companilactobacillus</taxon>
    </lineage>
</organism>
<dbReference type="Proteomes" id="UP000267208">
    <property type="component" value="Chromosome"/>
</dbReference>
<dbReference type="RefSeq" id="WP_120143270.1">
    <property type="nucleotide sequence ID" value="NZ_CP031933.2"/>
</dbReference>
<accession>A0A386PSQ1</accession>
<sequence length="255" mass="29602">MKFFQYDNLEVSKEYLLTTGYYLLWRNEDFEMDNQVIALFDVSMFDLPDIKTLVLHLEYGVIIESRTTKQLINELHKSNGFGCIFSKVLAGLFSIKRYVPFVHAYQTYMPINGGTRQNTDWISPNLIACVWTSAGMLHILDINGNMASLKSVRGNLEQRLHDVALLSRANFMFLECIVNWGHCQLQPPSELGLLKSFENCNCEEHLEIESVVKDLDKMVFILKKAILSNLGIDKIQRIELFKFYGQNLSRFKKYY</sequence>
<gene>
    <name evidence="1" type="ORF">D1B17_10550</name>
</gene>
<dbReference type="OrthoDB" id="2162219at2"/>
<dbReference type="EMBL" id="CP031933">
    <property type="protein sequence ID" value="AYE39046.1"/>
    <property type="molecule type" value="Genomic_DNA"/>
</dbReference>
<reference evidence="2" key="1">
    <citation type="submission" date="2018-08" db="EMBL/GenBank/DDBJ databases">
        <title>Genome of Lactobacillus sp. HBUAS52074.</title>
        <authorList>
            <person name="Guo Z."/>
            <person name="Zhang Z.D."/>
        </authorList>
    </citation>
    <scope>NUCLEOTIDE SEQUENCE [LARGE SCALE GENOMIC DNA]</scope>
    <source>
        <strain evidence="2">HBUAS52074</strain>
    </source>
</reference>
<keyword evidence="2" id="KW-1185">Reference proteome</keyword>
<evidence type="ECO:0000313" key="2">
    <source>
        <dbReference type="Proteomes" id="UP000267208"/>
    </source>
</evidence>
<name>A0A386PSQ1_9LACO</name>
<dbReference type="KEGG" id="lzh:D1B17_10550"/>
<proteinExistence type="predicted"/>